<comment type="caution">
    <text evidence="1">The sequence shown here is derived from an EMBL/GenBank/DDBJ whole genome shotgun (WGS) entry which is preliminary data.</text>
</comment>
<proteinExistence type="predicted"/>
<reference evidence="1 2" key="1">
    <citation type="journal article" date="2010" name="J. Bacteriol.">
        <title>Genome sequences of Pelagibaca bermudensis HTCC2601T and Maritimibacter alkaliphilus HTCC2654T, the type strains of two marine Roseobacter genera.</title>
        <authorList>
            <person name="Thrash J.C."/>
            <person name="Cho J.C."/>
            <person name="Ferriera S."/>
            <person name="Johnson J."/>
            <person name="Vergin K.L."/>
            <person name="Giovannoni S.J."/>
        </authorList>
    </citation>
    <scope>NUCLEOTIDE SEQUENCE [LARGE SCALE GENOMIC DNA]</scope>
    <source>
        <strain evidence="2">DSM 26914 / JCM 13377 / KCTC 12554 / HTCC2601</strain>
    </source>
</reference>
<dbReference type="eggNOG" id="ENOG502Z8VQ">
    <property type="taxonomic scope" value="Bacteria"/>
</dbReference>
<dbReference type="EMBL" id="AATQ01000019">
    <property type="protein sequence ID" value="EAU45990.1"/>
    <property type="molecule type" value="Genomic_DNA"/>
</dbReference>
<evidence type="ECO:0000313" key="2">
    <source>
        <dbReference type="Proteomes" id="UP000006230"/>
    </source>
</evidence>
<protein>
    <submittedName>
        <fullName evidence="1">Uncharacterized protein</fullName>
    </submittedName>
</protein>
<dbReference type="AlphaFoldDB" id="Q0FP69"/>
<dbReference type="Pfam" id="PF13704">
    <property type="entry name" value="Glyco_tranf_2_4"/>
    <property type="match status" value="1"/>
</dbReference>
<dbReference type="RefSeq" id="WP_007801244.1">
    <property type="nucleotide sequence ID" value="NZ_DS022276.1"/>
</dbReference>
<dbReference type="Proteomes" id="UP000006230">
    <property type="component" value="Unassembled WGS sequence"/>
</dbReference>
<dbReference type="STRING" id="314265.R2601_26991"/>
<organism evidence="1 2">
    <name type="scientific">Salipiger bermudensis (strain DSM 26914 / JCM 13377 / KCTC 12554 / HTCC2601)</name>
    <name type="common">Pelagibaca bermudensis</name>
    <dbReference type="NCBI Taxonomy" id="314265"/>
    <lineage>
        <taxon>Bacteria</taxon>
        <taxon>Pseudomonadati</taxon>
        <taxon>Pseudomonadota</taxon>
        <taxon>Alphaproteobacteria</taxon>
        <taxon>Rhodobacterales</taxon>
        <taxon>Roseobacteraceae</taxon>
        <taxon>Salipiger</taxon>
    </lineage>
</organism>
<accession>Q0FP69</accession>
<sequence>MIRWGTVTTTNAALPEILDFAAWHLELGAHRLYLYLDDAMPEAEERLAAHPKIRVFRTDDAWWAKRNGRPKKHQVRQSANARHANNRKPEVDWLAHIDTDEFLLPSRPVAEELAALPESCLCARVRPVEALAPLEAGAETVFKAFPLDQRARQEAAEACFPTWGRHLSGGFLSHVAGKLFFRPGTKGLQIRIHNVELDGQTNPGQVELSGIELGHFHAADREHFLRLYRFRLAQGSYRAELKPQARGEGAVNLHTLFEMIEGAGGEEALRLFYDEVCTARPALLDQLSARGLLRRRCMDLTALRQRHFPGA</sequence>
<gene>
    <name evidence="1" type="ORF">R2601_26991</name>
</gene>
<evidence type="ECO:0000313" key="1">
    <source>
        <dbReference type="EMBL" id="EAU45990.1"/>
    </source>
</evidence>
<dbReference type="HOGENOM" id="CLU_071579_0_0_5"/>
<dbReference type="OrthoDB" id="7203640at2"/>
<keyword evidence="2" id="KW-1185">Reference proteome</keyword>
<name>Q0FP69_SALBH</name>